<reference evidence="7 8" key="1">
    <citation type="submission" date="2015-09" db="EMBL/GenBank/DDBJ databases">
        <title>Draft genome of the scarab beetle Oryctes borbonicus.</title>
        <authorList>
            <person name="Meyer J.M."/>
            <person name="Markov G.V."/>
            <person name="Baskaran P."/>
            <person name="Herrmann M."/>
            <person name="Sommer R.J."/>
            <person name="Roedelsperger C."/>
        </authorList>
    </citation>
    <scope>NUCLEOTIDE SEQUENCE [LARGE SCALE GENOMIC DNA]</scope>
    <source>
        <strain evidence="7">OB123</strain>
        <tissue evidence="7">Whole animal</tissue>
    </source>
</reference>
<dbReference type="SUPFAM" id="SSF47095">
    <property type="entry name" value="HMG-box"/>
    <property type="match status" value="3"/>
</dbReference>
<evidence type="ECO:0000259" key="6">
    <source>
        <dbReference type="PROSITE" id="PS50118"/>
    </source>
</evidence>
<feature type="DNA-binding region" description="HMG box" evidence="4">
    <location>
        <begin position="456"/>
        <end position="522"/>
    </location>
</feature>
<feature type="domain" description="HMG box" evidence="6">
    <location>
        <begin position="358"/>
        <end position="425"/>
    </location>
</feature>
<feature type="DNA-binding region" description="HMG box" evidence="4">
    <location>
        <begin position="358"/>
        <end position="425"/>
    </location>
</feature>
<keyword evidence="2 4" id="KW-0238">DNA-binding</keyword>
<dbReference type="InterPro" id="IPR009071">
    <property type="entry name" value="HMG_box_dom"/>
</dbReference>
<dbReference type="CDD" id="cd21999">
    <property type="entry name" value="HMG-box_UBF1_rpt2"/>
    <property type="match status" value="1"/>
</dbReference>
<comment type="subcellular location">
    <subcellularLocation>
        <location evidence="1">Nucleus</location>
    </subcellularLocation>
</comment>
<dbReference type="AlphaFoldDB" id="A0A0T6B3C3"/>
<feature type="domain" description="HMG box" evidence="6">
    <location>
        <begin position="456"/>
        <end position="522"/>
    </location>
</feature>
<dbReference type="SMART" id="SM00398">
    <property type="entry name" value="HMG"/>
    <property type="match status" value="3"/>
</dbReference>
<keyword evidence="8" id="KW-1185">Reference proteome</keyword>
<evidence type="ECO:0000256" key="1">
    <source>
        <dbReference type="ARBA" id="ARBA00004123"/>
    </source>
</evidence>
<feature type="compositionally biased region" description="Basic and acidic residues" evidence="5">
    <location>
        <begin position="37"/>
        <end position="53"/>
    </location>
</feature>
<proteinExistence type="predicted"/>
<dbReference type="PANTHER" id="PTHR46318:SF3">
    <property type="entry name" value="UPSTREAM BINDING TRANSCRIPTION FACTOR"/>
    <property type="match status" value="1"/>
</dbReference>
<organism evidence="7 8">
    <name type="scientific">Oryctes borbonicus</name>
    <dbReference type="NCBI Taxonomy" id="1629725"/>
    <lineage>
        <taxon>Eukaryota</taxon>
        <taxon>Metazoa</taxon>
        <taxon>Ecdysozoa</taxon>
        <taxon>Arthropoda</taxon>
        <taxon>Hexapoda</taxon>
        <taxon>Insecta</taxon>
        <taxon>Pterygota</taxon>
        <taxon>Neoptera</taxon>
        <taxon>Endopterygota</taxon>
        <taxon>Coleoptera</taxon>
        <taxon>Polyphaga</taxon>
        <taxon>Scarabaeiformia</taxon>
        <taxon>Scarabaeidae</taxon>
        <taxon>Dynastinae</taxon>
        <taxon>Oryctes</taxon>
    </lineage>
</organism>
<evidence type="ECO:0000256" key="5">
    <source>
        <dbReference type="SAM" id="MobiDB-lite"/>
    </source>
</evidence>
<dbReference type="InterPro" id="IPR036910">
    <property type="entry name" value="HMG_box_dom_sf"/>
</dbReference>
<evidence type="ECO:0000256" key="4">
    <source>
        <dbReference type="PROSITE-ProRule" id="PRU00267"/>
    </source>
</evidence>
<dbReference type="InterPro" id="IPR051762">
    <property type="entry name" value="UBF1"/>
</dbReference>
<dbReference type="OrthoDB" id="498543at2759"/>
<evidence type="ECO:0000313" key="7">
    <source>
        <dbReference type="EMBL" id="KRT81653.1"/>
    </source>
</evidence>
<dbReference type="Pfam" id="PF00505">
    <property type="entry name" value="HMG_box"/>
    <property type="match status" value="2"/>
</dbReference>
<dbReference type="Gene3D" id="1.10.30.10">
    <property type="entry name" value="High mobility group box domain"/>
    <property type="match status" value="3"/>
</dbReference>
<dbReference type="GO" id="GO:0003677">
    <property type="term" value="F:DNA binding"/>
    <property type="evidence" value="ECO:0007669"/>
    <property type="project" value="UniProtKB-UniRule"/>
</dbReference>
<feature type="domain" description="HMG box" evidence="6">
    <location>
        <begin position="266"/>
        <end position="334"/>
    </location>
</feature>
<comment type="caution">
    <text evidence="7">The sequence shown here is derived from an EMBL/GenBank/DDBJ whole genome shotgun (WGS) entry which is preliminary data.</text>
</comment>
<dbReference type="PROSITE" id="PS50118">
    <property type="entry name" value="HMG_BOX_2"/>
    <property type="match status" value="3"/>
</dbReference>
<keyword evidence="3 4" id="KW-0539">Nucleus</keyword>
<name>A0A0T6B3C3_9SCAR</name>
<evidence type="ECO:0000256" key="2">
    <source>
        <dbReference type="ARBA" id="ARBA00023125"/>
    </source>
</evidence>
<evidence type="ECO:0000313" key="8">
    <source>
        <dbReference type="Proteomes" id="UP000051574"/>
    </source>
</evidence>
<gene>
    <name evidence="7" type="ORF">AMK59_5477</name>
</gene>
<feature type="region of interest" description="Disordered" evidence="5">
    <location>
        <begin position="1"/>
        <end position="62"/>
    </location>
</feature>
<dbReference type="EMBL" id="LJIG01016087">
    <property type="protein sequence ID" value="KRT81653.1"/>
    <property type="molecule type" value="Genomic_DNA"/>
</dbReference>
<feature type="DNA-binding region" description="HMG box" evidence="4">
    <location>
        <begin position="266"/>
        <end position="334"/>
    </location>
</feature>
<sequence length="644" mass="77073">MGHKKNKKEHIDEKHSHLGNAEMVTHEPKKVKRKKHENIEAVPEKHERNNAPEKKKRKEKKAHFKIEAVDTISDNKAEEISHTLILNDILLNDDHTKHQNNELNHAVSSIKEMKDHQNLIPPQEDDQSLQQIEVKIEKSHKSKKNNTIEEDKSIDWPEKDLSELFKRMESAIPEKDTLAYSTRVEKINWDNIAFKNYTGEECKATWQLVQKRLRRFRLLNELLQDAKEWTRKPWTNFYGGQKTVSNSTLIYPVFIVKFQKRHPDMPRRPLSTYMLFYLHKKDKIIVENPGLEMTEISKIITQMYKALSPAKREKYMKEAAEKRRTYEIELEEFYRQHPEFSRNMEKTIQQKQTVEPGPKKPNTPFGLFYESQFKLLDPNVSIDKHSIKEQIKEQWKNMSDKKKVVWINWAAEAEAKYQDELKNYISQNPDFVPVTVKPVLTKEEKMLKERMAGKPMKPPNSAYSLFSRMMLQSEEIKEVNPKDRMMYIAEKWKNCTEDERKEYSERILHLREQYKLDFASYLESLPEEKRQEEIRSTLPKRRRTLCKTDERELKKKKLETEPTENNNTKIDKKLDKKTDDLKKIKKEKLDEEKPDIKEDKKLSPFAKPKYWNRMKKEEKRTFKNAMLKLKEHLDSRFEKYVSCN</sequence>
<evidence type="ECO:0000256" key="3">
    <source>
        <dbReference type="ARBA" id="ARBA00023242"/>
    </source>
</evidence>
<dbReference type="GO" id="GO:0005634">
    <property type="term" value="C:nucleus"/>
    <property type="evidence" value="ECO:0007669"/>
    <property type="project" value="UniProtKB-SubCell"/>
</dbReference>
<protein>
    <recommendedName>
        <fullName evidence="6">HMG box domain-containing protein</fullName>
    </recommendedName>
</protein>
<dbReference type="Proteomes" id="UP000051574">
    <property type="component" value="Unassembled WGS sequence"/>
</dbReference>
<accession>A0A0T6B3C3</accession>
<dbReference type="PANTHER" id="PTHR46318">
    <property type="entry name" value="UPSTREAM BINDING TRANSCRIPTION FACTOR"/>
    <property type="match status" value="1"/>
</dbReference>